<organism evidence="3 4">
    <name type="scientific">Marasmius tenuissimus</name>
    <dbReference type="NCBI Taxonomy" id="585030"/>
    <lineage>
        <taxon>Eukaryota</taxon>
        <taxon>Fungi</taxon>
        <taxon>Dikarya</taxon>
        <taxon>Basidiomycota</taxon>
        <taxon>Agaricomycotina</taxon>
        <taxon>Agaricomycetes</taxon>
        <taxon>Agaricomycetidae</taxon>
        <taxon>Agaricales</taxon>
        <taxon>Marasmiineae</taxon>
        <taxon>Marasmiaceae</taxon>
        <taxon>Marasmius</taxon>
    </lineage>
</organism>
<evidence type="ECO:0000313" key="4">
    <source>
        <dbReference type="Proteomes" id="UP001437256"/>
    </source>
</evidence>
<dbReference type="Pfam" id="PF22041">
    <property type="entry name" value="GST_C_7"/>
    <property type="match status" value="1"/>
</dbReference>
<dbReference type="Pfam" id="PF13417">
    <property type="entry name" value="GST_N_3"/>
    <property type="match status" value="1"/>
</dbReference>
<evidence type="ECO:0000259" key="2">
    <source>
        <dbReference type="Pfam" id="PF22041"/>
    </source>
</evidence>
<dbReference type="CDD" id="cd00299">
    <property type="entry name" value="GST_C_family"/>
    <property type="match status" value="1"/>
</dbReference>
<sequence length="234" mass="26306">MITVYDMGPSEFPEDVGASPHVRKVILTLNYKTIPYLVKRLLFDEIEPTAKAVGAPSTSIRTDGSLRYTVPFIYDADTGSSVAESFPIIEYLDRTYPNTPQVLPPGTPALQSVFIDAFQDVLAFKFGLWYSKELLESRKKVYGDAEPPQPPTLQQRTENLERAKSFFDTLPAAYRENEFIMGKLPVFADIALASHLITARMLLGESSKEWEDMSSWNGGRVGRLVDNILSYKRV</sequence>
<dbReference type="InterPro" id="IPR036282">
    <property type="entry name" value="Glutathione-S-Trfase_C_sf"/>
</dbReference>
<dbReference type="EMBL" id="JBBXMP010000209">
    <property type="protein sequence ID" value="KAL0059738.1"/>
    <property type="molecule type" value="Genomic_DNA"/>
</dbReference>
<accession>A0ABR2ZEH2</accession>
<dbReference type="SUPFAM" id="SSF47616">
    <property type="entry name" value="GST C-terminal domain-like"/>
    <property type="match status" value="1"/>
</dbReference>
<proteinExistence type="predicted"/>
<reference evidence="3 4" key="1">
    <citation type="submission" date="2024-05" db="EMBL/GenBank/DDBJ databases">
        <title>A draft genome resource for the thread blight pathogen Marasmius tenuissimus strain MS-2.</title>
        <authorList>
            <person name="Yulfo-Soto G.E."/>
            <person name="Baruah I.K."/>
            <person name="Amoako-Attah I."/>
            <person name="Bukari Y."/>
            <person name="Meinhardt L.W."/>
            <person name="Bailey B.A."/>
            <person name="Cohen S.P."/>
        </authorList>
    </citation>
    <scope>NUCLEOTIDE SEQUENCE [LARGE SCALE GENOMIC DNA]</scope>
    <source>
        <strain evidence="3 4">MS-2</strain>
    </source>
</reference>
<comment type="caution">
    <text evidence="3">The sequence shown here is derived from an EMBL/GenBank/DDBJ whole genome shotgun (WGS) entry which is preliminary data.</text>
</comment>
<dbReference type="InterPro" id="IPR054416">
    <property type="entry name" value="GST_UstS-like_C"/>
</dbReference>
<feature type="domain" description="GST N-terminal" evidence="1">
    <location>
        <begin position="18"/>
        <end position="99"/>
    </location>
</feature>
<protein>
    <recommendedName>
        <fullName evidence="5">GST N-terminal domain-containing protein</fullName>
    </recommendedName>
</protein>
<keyword evidence="4" id="KW-1185">Reference proteome</keyword>
<evidence type="ECO:0008006" key="5">
    <source>
        <dbReference type="Google" id="ProtNLM"/>
    </source>
</evidence>
<dbReference type="Gene3D" id="1.20.1050.10">
    <property type="match status" value="1"/>
</dbReference>
<dbReference type="Gene3D" id="3.40.30.10">
    <property type="entry name" value="Glutaredoxin"/>
    <property type="match status" value="1"/>
</dbReference>
<dbReference type="InterPro" id="IPR004045">
    <property type="entry name" value="Glutathione_S-Trfase_N"/>
</dbReference>
<evidence type="ECO:0000313" key="3">
    <source>
        <dbReference type="EMBL" id="KAL0059738.1"/>
    </source>
</evidence>
<gene>
    <name evidence="3" type="ORF">AAF712_013497</name>
</gene>
<feature type="domain" description="Glutathione S-transferase UstS-like C-terminal" evidence="2">
    <location>
        <begin position="138"/>
        <end position="231"/>
    </location>
</feature>
<evidence type="ECO:0000259" key="1">
    <source>
        <dbReference type="Pfam" id="PF13417"/>
    </source>
</evidence>
<name>A0ABR2ZEH2_9AGAR</name>
<dbReference type="Proteomes" id="UP001437256">
    <property type="component" value="Unassembled WGS sequence"/>
</dbReference>
<dbReference type="SUPFAM" id="SSF52833">
    <property type="entry name" value="Thioredoxin-like"/>
    <property type="match status" value="1"/>
</dbReference>
<dbReference type="InterPro" id="IPR036249">
    <property type="entry name" value="Thioredoxin-like_sf"/>
</dbReference>